<keyword evidence="13" id="KW-0012">Acyltransferase</keyword>
<evidence type="ECO:0000256" key="13">
    <source>
        <dbReference type="ARBA" id="ARBA00023315"/>
    </source>
</evidence>
<keyword evidence="5" id="KW-0444">Lipid biosynthesis</keyword>
<keyword evidence="9 14" id="KW-0256">Endoplasmic reticulum</keyword>
<evidence type="ECO:0000256" key="1">
    <source>
        <dbReference type="ARBA" id="ARBA00004477"/>
    </source>
</evidence>
<name>A0A6U4VID0_HEMAN</name>
<evidence type="ECO:0000256" key="8">
    <source>
        <dbReference type="ARBA" id="ARBA00022798"/>
    </source>
</evidence>
<evidence type="ECO:0000256" key="5">
    <source>
        <dbReference type="ARBA" id="ARBA00022516"/>
    </source>
</evidence>
<dbReference type="EMBL" id="HBFK01029947">
    <property type="protein sequence ID" value="CAD8751737.1"/>
    <property type="molecule type" value="Transcribed_RNA"/>
</dbReference>
<evidence type="ECO:0000256" key="2">
    <source>
        <dbReference type="ARBA" id="ARBA00004771"/>
    </source>
</evidence>
<dbReference type="GO" id="GO:0019432">
    <property type="term" value="P:triglyceride biosynthetic process"/>
    <property type="evidence" value="ECO:0007669"/>
    <property type="project" value="TreeGrafter"/>
</dbReference>
<keyword evidence="7 14" id="KW-0812">Transmembrane</keyword>
<dbReference type="CDD" id="cd07987">
    <property type="entry name" value="LPLAT_MGAT-like"/>
    <property type="match status" value="1"/>
</dbReference>
<evidence type="ECO:0000313" key="15">
    <source>
        <dbReference type="EMBL" id="CAD8751737.1"/>
    </source>
</evidence>
<dbReference type="PANTHER" id="PTHR12317:SF0">
    <property type="entry name" value="ACYLTRANSFERASE"/>
    <property type="match status" value="1"/>
</dbReference>
<dbReference type="AlphaFoldDB" id="A0A6U4VID0"/>
<keyword evidence="11" id="KW-0443">Lipid metabolism</keyword>
<keyword evidence="12 14" id="KW-0472">Membrane</keyword>
<gene>
    <name evidence="15" type="ORF">HAND1043_LOCUS18243</name>
</gene>
<comment type="pathway">
    <text evidence="3">Lipid metabolism.</text>
</comment>
<proteinExistence type="inferred from homology"/>
<feature type="transmembrane region" description="Helical" evidence="14">
    <location>
        <begin position="51"/>
        <end position="73"/>
    </location>
</feature>
<evidence type="ECO:0000256" key="4">
    <source>
        <dbReference type="ARBA" id="ARBA00005420"/>
    </source>
</evidence>
<dbReference type="GO" id="GO:0004144">
    <property type="term" value="F:diacylglycerol O-acyltransferase activity"/>
    <property type="evidence" value="ECO:0007669"/>
    <property type="project" value="TreeGrafter"/>
</dbReference>
<evidence type="ECO:0000256" key="9">
    <source>
        <dbReference type="ARBA" id="ARBA00022824"/>
    </source>
</evidence>
<evidence type="ECO:0000256" key="3">
    <source>
        <dbReference type="ARBA" id="ARBA00005189"/>
    </source>
</evidence>
<comment type="pathway">
    <text evidence="2">Glycerolipid metabolism; triacylglycerol biosynthesis.</text>
</comment>
<organism evidence="15">
    <name type="scientific">Hemiselmis andersenii</name>
    <name type="common">Cryptophyte alga</name>
    <dbReference type="NCBI Taxonomy" id="464988"/>
    <lineage>
        <taxon>Eukaryota</taxon>
        <taxon>Cryptophyceae</taxon>
        <taxon>Cryptomonadales</taxon>
        <taxon>Hemiselmidaceae</taxon>
        <taxon>Hemiselmis</taxon>
    </lineage>
</organism>
<dbReference type="Pfam" id="PF03982">
    <property type="entry name" value="DAGAT"/>
    <property type="match status" value="1"/>
</dbReference>
<reference evidence="15" key="1">
    <citation type="submission" date="2021-01" db="EMBL/GenBank/DDBJ databases">
        <authorList>
            <person name="Corre E."/>
            <person name="Pelletier E."/>
            <person name="Niang G."/>
            <person name="Scheremetjew M."/>
            <person name="Finn R."/>
            <person name="Kale V."/>
            <person name="Holt S."/>
            <person name="Cochrane G."/>
            <person name="Meng A."/>
            <person name="Brown T."/>
            <person name="Cohen L."/>
        </authorList>
    </citation>
    <scope>NUCLEOTIDE SEQUENCE</scope>
    <source>
        <strain evidence="15">CCMP441</strain>
    </source>
</reference>
<feature type="transmembrane region" description="Helical" evidence="14">
    <location>
        <begin position="6"/>
        <end position="22"/>
    </location>
</feature>
<comment type="subcellular location">
    <subcellularLocation>
        <location evidence="1 14">Endoplasmic reticulum membrane</location>
        <topology evidence="1 14">Multi-pass membrane protein</topology>
    </subcellularLocation>
</comment>
<evidence type="ECO:0000256" key="12">
    <source>
        <dbReference type="ARBA" id="ARBA00023136"/>
    </source>
</evidence>
<comment type="similarity">
    <text evidence="4 14">Belongs to the diacylglycerol acyltransferase family.</text>
</comment>
<dbReference type="EC" id="2.3.1.-" evidence="14"/>
<evidence type="ECO:0000256" key="6">
    <source>
        <dbReference type="ARBA" id="ARBA00022679"/>
    </source>
</evidence>
<evidence type="ECO:0000256" key="10">
    <source>
        <dbReference type="ARBA" id="ARBA00022989"/>
    </source>
</evidence>
<keyword evidence="8" id="KW-0319">Glycerol metabolism</keyword>
<evidence type="ECO:0000256" key="7">
    <source>
        <dbReference type="ARBA" id="ARBA00022692"/>
    </source>
</evidence>
<evidence type="ECO:0000256" key="11">
    <source>
        <dbReference type="ARBA" id="ARBA00023098"/>
    </source>
</evidence>
<sequence>MQVIWYMYFGMLICVVSTMVWMDKRAVMRGQGTGVTAGTRMDPISVWVDKVLRFFFFWCLVSPLCIVTTWWLAVPLMLYVPSYLDGSEKTGGRPSEFHKSLFLWHMFKRRMNMKLLVTSELDPNAQYIFGLHPHGILPWGGVLNLATNVNNSRKALNGVDFHFIAASFCFYVPFYRDLLLGGGICDAARVYAERLLCSGKSIGIVPGGATEALFARPFDNTVYIKKRRGFVHLSIQTGSSLVPVYTFGENDSYNQLSDSIPGVVWVKKRFQRVFGVSLPLITNFIPLKCNATTVVGSPIKVEKNLAPTEEQVDALLHEYIKSLEKLFDQYHDQCLPGREKNFVVI</sequence>
<protein>
    <recommendedName>
        <fullName evidence="14">Acyltransferase</fullName>
        <ecNumber evidence="14">2.3.1.-</ecNumber>
    </recommendedName>
</protein>
<dbReference type="GO" id="GO:0005789">
    <property type="term" value="C:endoplasmic reticulum membrane"/>
    <property type="evidence" value="ECO:0007669"/>
    <property type="project" value="UniProtKB-SubCell"/>
</dbReference>
<dbReference type="PANTHER" id="PTHR12317">
    <property type="entry name" value="DIACYLGLYCEROL O-ACYLTRANSFERASE"/>
    <property type="match status" value="1"/>
</dbReference>
<dbReference type="GO" id="GO:0006071">
    <property type="term" value="P:glycerol metabolic process"/>
    <property type="evidence" value="ECO:0007669"/>
    <property type="project" value="UniProtKB-KW"/>
</dbReference>
<keyword evidence="10 14" id="KW-1133">Transmembrane helix</keyword>
<dbReference type="InterPro" id="IPR007130">
    <property type="entry name" value="DAGAT"/>
</dbReference>
<keyword evidence="6 14" id="KW-0808">Transferase</keyword>
<evidence type="ECO:0000256" key="14">
    <source>
        <dbReference type="RuleBase" id="RU367023"/>
    </source>
</evidence>
<accession>A0A6U4VID0</accession>